<keyword evidence="1" id="KW-0812">Transmembrane</keyword>
<gene>
    <name evidence="3" type="ORF">HAP95_14960</name>
</gene>
<evidence type="ECO:0000313" key="4">
    <source>
        <dbReference type="Proteomes" id="UP000755654"/>
    </source>
</evidence>
<accession>A0ABS6A3L8</accession>
<evidence type="ECO:0000256" key="1">
    <source>
        <dbReference type="SAM" id="Phobius"/>
    </source>
</evidence>
<sequence>MSVSTLFNEGMADRLIRIIVGIIVIALVFVGPKTLWGWLGLVPLITGLVGWCPAYSLFGIRTCPLRKS</sequence>
<dbReference type="Pfam" id="PF11127">
    <property type="entry name" value="YgaP-like_TM"/>
    <property type="match status" value="1"/>
</dbReference>
<dbReference type="Proteomes" id="UP000755654">
    <property type="component" value="Unassembled WGS sequence"/>
</dbReference>
<proteinExistence type="predicted"/>
<organism evidence="3 4">
    <name type="scientific">Acidithiobacillus sulfurivorans</name>
    <dbReference type="NCBI Taxonomy" id="1958756"/>
    <lineage>
        <taxon>Bacteria</taxon>
        <taxon>Pseudomonadati</taxon>
        <taxon>Pseudomonadota</taxon>
        <taxon>Acidithiobacillia</taxon>
        <taxon>Acidithiobacillales</taxon>
        <taxon>Acidithiobacillaceae</taxon>
        <taxon>Acidithiobacillus</taxon>
    </lineage>
</organism>
<feature type="transmembrane region" description="Helical" evidence="1">
    <location>
        <begin position="12"/>
        <end position="30"/>
    </location>
</feature>
<evidence type="ECO:0000313" key="3">
    <source>
        <dbReference type="EMBL" id="MBU2761433.1"/>
    </source>
</evidence>
<reference evidence="3 4" key="1">
    <citation type="journal article" date="2021" name="ISME J.">
        <title>Genomic evolution of the class Acidithiobacillia: deep-branching Proteobacteria living in extreme acidic conditions.</title>
        <authorList>
            <person name="Moya-Beltran A."/>
            <person name="Beard S."/>
            <person name="Rojas-Villalobos C."/>
            <person name="Issotta F."/>
            <person name="Gallardo Y."/>
            <person name="Ulloa R."/>
            <person name="Giaveno A."/>
            <person name="Degli Esposti M."/>
            <person name="Johnson D.B."/>
            <person name="Quatrini R."/>
        </authorList>
    </citation>
    <scope>NUCLEOTIDE SEQUENCE [LARGE SCALE GENOMIC DNA]</scope>
    <source>
        <strain evidence="3 4">RW2</strain>
    </source>
</reference>
<name>A0ABS6A3L8_9PROT</name>
<keyword evidence="4" id="KW-1185">Reference proteome</keyword>
<keyword evidence="1" id="KW-0472">Membrane</keyword>
<feature type="domain" description="Inner membrane protein YgaP-like transmembrane" evidence="2">
    <location>
        <begin position="8"/>
        <end position="65"/>
    </location>
</feature>
<dbReference type="InterPro" id="IPR021309">
    <property type="entry name" value="YgaP-like_TM"/>
</dbReference>
<dbReference type="EMBL" id="JAAOMP010000161">
    <property type="protein sequence ID" value="MBU2761433.1"/>
    <property type="molecule type" value="Genomic_DNA"/>
</dbReference>
<feature type="transmembrane region" description="Helical" evidence="1">
    <location>
        <begin position="36"/>
        <end position="58"/>
    </location>
</feature>
<dbReference type="RefSeq" id="WP_215884928.1">
    <property type="nucleotide sequence ID" value="NZ_JAAOMP010000161.1"/>
</dbReference>
<protein>
    <submittedName>
        <fullName evidence="3">DUF2892 domain-containing protein</fullName>
    </submittedName>
</protein>
<comment type="caution">
    <text evidence="3">The sequence shown here is derived from an EMBL/GenBank/DDBJ whole genome shotgun (WGS) entry which is preliminary data.</text>
</comment>
<evidence type="ECO:0000259" key="2">
    <source>
        <dbReference type="Pfam" id="PF11127"/>
    </source>
</evidence>
<keyword evidence="1" id="KW-1133">Transmembrane helix</keyword>